<proteinExistence type="predicted"/>
<name>A0A345BZ56_9BACI</name>
<evidence type="ECO:0000313" key="2">
    <source>
        <dbReference type="EMBL" id="AXF56237.1"/>
    </source>
</evidence>
<dbReference type="AlphaFoldDB" id="A0A345BZ56"/>
<gene>
    <name evidence="2" type="ORF">DT065_09560</name>
</gene>
<dbReference type="PROSITE" id="PS51257">
    <property type="entry name" value="PROKAR_LIPOPROTEIN"/>
    <property type="match status" value="1"/>
</dbReference>
<dbReference type="Proteomes" id="UP000252100">
    <property type="component" value="Chromosome"/>
</dbReference>
<evidence type="ECO:0000256" key="1">
    <source>
        <dbReference type="SAM" id="MobiDB-lite"/>
    </source>
</evidence>
<evidence type="ECO:0000313" key="3">
    <source>
        <dbReference type="Proteomes" id="UP000252100"/>
    </source>
</evidence>
<accession>A0A345BZ56</accession>
<reference evidence="2 3" key="1">
    <citation type="journal article" date="2018" name="J. Microbiol.">
        <title>Salicibibacter kimchii gen. nov., sp. nov., a moderately halophilic and alkalitolerant bacterium in the family Bacillaceae, isolated from kimchi.</title>
        <authorList>
            <person name="Jang J.Y."/>
            <person name="Oh Y.J."/>
            <person name="Lim S.K."/>
            <person name="Park H.K."/>
            <person name="Lee C."/>
            <person name="Kim J.Y."/>
            <person name="Lee M.A."/>
            <person name="Choi H.J."/>
        </authorList>
    </citation>
    <scope>NUCLEOTIDE SEQUENCE [LARGE SCALE GENOMIC DNA]</scope>
    <source>
        <strain evidence="2 3">NKC1-1</strain>
    </source>
</reference>
<feature type="region of interest" description="Disordered" evidence="1">
    <location>
        <begin position="18"/>
        <end position="53"/>
    </location>
</feature>
<dbReference type="EMBL" id="CP031092">
    <property type="protein sequence ID" value="AXF56237.1"/>
    <property type="molecule type" value="Genomic_DNA"/>
</dbReference>
<protein>
    <submittedName>
        <fullName evidence="2">Uncharacterized protein</fullName>
    </submittedName>
</protein>
<dbReference type="OrthoDB" id="193257at2"/>
<organism evidence="2 3">
    <name type="scientific">Salicibibacter kimchii</name>
    <dbReference type="NCBI Taxonomy" id="2099786"/>
    <lineage>
        <taxon>Bacteria</taxon>
        <taxon>Bacillati</taxon>
        <taxon>Bacillota</taxon>
        <taxon>Bacilli</taxon>
        <taxon>Bacillales</taxon>
        <taxon>Bacillaceae</taxon>
        <taxon>Salicibibacter</taxon>
    </lineage>
</organism>
<dbReference type="KEGG" id="rue:DT065_09560"/>
<dbReference type="RefSeq" id="WP_114372838.1">
    <property type="nucleotide sequence ID" value="NZ_CP031092.1"/>
</dbReference>
<keyword evidence="3" id="KW-1185">Reference proteome</keyword>
<sequence length="325" mass="36305">MKQKQGMLVSGALLAGCVEEDVQTDEDSEQDIGADAEEEEENINEEADVGEDVTAEADENIEFSGGIEIDGNDMTVTGETNLMPGAEIEGEVRMDDVASFGTDDSFEIEEDGAFELEHTIPDYDRTTHYRLVFNPYNQENQDVIDFYGGEGENIEGDFLRLDEEYDEEDVSIQVASFEHILPPDFDEQQSISIEAPNWDLPEDQGETDIRLDVKTSEEDNHYCISGGSNLVEGARVHGYLRIPGYQAIGYSGQVHANPDGSFELRVNIPDDLDDYEEDPYLVVTMNPNQSNQWEHIAEYYGEEGEDLEGELAEEGSVELEIPLDD</sequence>